<keyword evidence="4" id="KW-1185">Reference proteome</keyword>
<evidence type="ECO:0000256" key="2">
    <source>
        <dbReference type="SAM" id="Phobius"/>
    </source>
</evidence>
<keyword evidence="2" id="KW-0472">Membrane</keyword>
<name>E6SMK4_THEM7</name>
<protein>
    <submittedName>
        <fullName evidence="3">Uncharacterized protein</fullName>
    </submittedName>
</protein>
<dbReference type="STRING" id="644966.Tmar_1383"/>
<feature type="region of interest" description="Disordered" evidence="1">
    <location>
        <begin position="1"/>
        <end position="40"/>
    </location>
</feature>
<proteinExistence type="predicted"/>
<dbReference type="HOGENOM" id="CLU_148733_0_0_9"/>
<evidence type="ECO:0000313" key="3">
    <source>
        <dbReference type="EMBL" id="ADU51496.1"/>
    </source>
</evidence>
<evidence type="ECO:0000313" key="4">
    <source>
        <dbReference type="Proteomes" id="UP000008915"/>
    </source>
</evidence>
<reference evidence="4" key="2">
    <citation type="journal article" date="2010" name="Stand. Genomic Sci.">
        <title>Complete genome sequence of Thermaerobacter marianensis type strain (7p75aT).</title>
        <authorList>
            <person name="Han C."/>
            <person name="Gu W."/>
            <person name="Zhang X."/>
            <person name="Lapidus A."/>
            <person name="Nolan M."/>
            <person name="Copeland A."/>
            <person name="Lucas S."/>
            <person name="Glavina Del Rio T."/>
            <person name="Tice H."/>
            <person name="Cheng J."/>
            <person name="Tapia R."/>
            <person name="Goodwin L."/>
            <person name="Pitluck S."/>
            <person name="Pagani I."/>
            <person name="Ivanova N."/>
            <person name="Mavromatis K."/>
            <person name="Mikhailova N."/>
            <person name="Pati A."/>
            <person name="Chen A."/>
            <person name="Palaniappan K."/>
            <person name="Land M."/>
            <person name="Hauser L."/>
            <person name="Chang Y."/>
            <person name="Jeffries C."/>
            <person name="Schneider S."/>
            <person name="Rohde M."/>
            <person name="Goker M."/>
            <person name="Pukall R."/>
            <person name="Woyke T."/>
            <person name="Bristow J."/>
            <person name="Eisen J."/>
            <person name="Markowitz V."/>
            <person name="Hugenholtz P."/>
            <person name="Kyrpides N."/>
            <person name="Klenk H."/>
            <person name="Detter J."/>
        </authorList>
    </citation>
    <scope>NUCLEOTIDE SEQUENCE [LARGE SCALE GENOMIC DNA]</scope>
    <source>
        <strain evidence="4">ATCC 700841 / DSM 12885 / JCM 10246 / 7p75a</strain>
    </source>
</reference>
<feature type="transmembrane region" description="Helical" evidence="2">
    <location>
        <begin position="47"/>
        <end position="68"/>
    </location>
</feature>
<gene>
    <name evidence="3" type="ordered locus">Tmar_1383</name>
</gene>
<keyword evidence="2" id="KW-0812">Transmembrane</keyword>
<accession>E6SMK4</accession>
<dbReference type="RefSeq" id="WP_013495800.1">
    <property type="nucleotide sequence ID" value="NC_014831.1"/>
</dbReference>
<dbReference type="AlphaFoldDB" id="E6SMK4"/>
<keyword evidence="2" id="KW-1133">Transmembrane helix</keyword>
<organism evidence="3 4">
    <name type="scientific">Thermaerobacter marianensis (strain ATCC 700841 / DSM 12885 / JCM 10246 / 7p75a)</name>
    <dbReference type="NCBI Taxonomy" id="644966"/>
    <lineage>
        <taxon>Bacteria</taxon>
        <taxon>Bacillati</taxon>
        <taxon>Bacillota</taxon>
        <taxon>Clostridia</taxon>
        <taxon>Eubacteriales</taxon>
        <taxon>Clostridiales Family XVII. Incertae Sedis</taxon>
        <taxon>Thermaerobacter</taxon>
    </lineage>
</organism>
<reference evidence="3 4" key="1">
    <citation type="journal article" date="2010" name="Stand. Genomic Sci.">
        <title>Complete genome sequence of Thermaerobacter marianensis type strain (7p75a).</title>
        <authorList>
            <person name="Han C."/>
            <person name="Gu W."/>
            <person name="Zhang X."/>
            <person name="Lapidus A."/>
            <person name="Nolan M."/>
            <person name="Copeland A."/>
            <person name="Lucas S."/>
            <person name="Del Rio T.G."/>
            <person name="Tice H."/>
            <person name="Cheng J.F."/>
            <person name="Tapia R."/>
            <person name="Goodwin L."/>
            <person name="Pitluck S."/>
            <person name="Pagani I."/>
            <person name="Ivanova N."/>
            <person name="Mavromatis K."/>
            <person name="Mikhailova N."/>
            <person name="Pati A."/>
            <person name="Chen A."/>
            <person name="Palaniappan K."/>
            <person name="Land M."/>
            <person name="Hauser L."/>
            <person name="Chang Y.J."/>
            <person name="Jeffries C.D."/>
            <person name="Schneider S."/>
            <person name="Rohde M."/>
            <person name="Goker M."/>
            <person name="Pukall R."/>
            <person name="Woyke T."/>
            <person name="Bristow J."/>
            <person name="Eisen J.A."/>
            <person name="Markowitz V."/>
            <person name="Hugenholtz P."/>
            <person name="Kyrpides N.C."/>
            <person name="Klenk H.P."/>
            <person name="Detter J.C."/>
        </authorList>
    </citation>
    <scope>NUCLEOTIDE SEQUENCE [LARGE SCALE GENOMIC DNA]</scope>
    <source>
        <strain evidence="4">ATCC 700841 / DSM 12885 / JCM 10246 / 7p75a</strain>
    </source>
</reference>
<dbReference type="Proteomes" id="UP000008915">
    <property type="component" value="Chromosome"/>
</dbReference>
<sequence length="146" mass="15342">MTGREAGMGWRAHRAAAAPDDRGEPGAPAGDPPGPGMPGDRSGWGRWLVPVAVALAVAAVTAVVVALWPGPFRPEALGQALALEAVLVLLSALNYSGFLWGRRTFLELVTAQPQPPPEELARRDALFVQLILAGATLFVLWLFLGG</sequence>
<dbReference type="EMBL" id="CP002344">
    <property type="protein sequence ID" value="ADU51496.1"/>
    <property type="molecule type" value="Genomic_DNA"/>
</dbReference>
<feature type="transmembrane region" description="Helical" evidence="2">
    <location>
        <begin position="80"/>
        <end position="100"/>
    </location>
</feature>
<evidence type="ECO:0000256" key="1">
    <source>
        <dbReference type="SAM" id="MobiDB-lite"/>
    </source>
</evidence>
<feature type="transmembrane region" description="Helical" evidence="2">
    <location>
        <begin position="125"/>
        <end position="144"/>
    </location>
</feature>
<dbReference type="KEGG" id="tmr:Tmar_1383"/>